<dbReference type="EMBL" id="GIFC01012168">
    <property type="protein sequence ID" value="MXU94251.1"/>
    <property type="molecule type" value="Transcribed_RNA"/>
</dbReference>
<keyword evidence="1" id="KW-0812">Transmembrane</keyword>
<evidence type="ECO:0000256" key="1">
    <source>
        <dbReference type="SAM" id="Phobius"/>
    </source>
</evidence>
<reference evidence="2" key="1">
    <citation type="submission" date="2019-12" db="EMBL/GenBank/DDBJ databases">
        <title>An insight into the sialome of adult female Ixodes ricinus ticks feeding for 6 days.</title>
        <authorList>
            <person name="Perner J."/>
            <person name="Ribeiro J.M.C."/>
        </authorList>
    </citation>
    <scope>NUCLEOTIDE SEQUENCE</scope>
    <source>
        <strain evidence="2">Semi-engorged</strain>
        <tissue evidence="2">Salivary glands</tissue>
    </source>
</reference>
<sequence>MYSTSYNHFLLTLKFFFFGFSAFCFGFRWKTTNGAHPRCGGIKMGQTGDDGLAVAFFYYLTYVSKLVHWFSSFFVLDPQDNAEFQSEGLSIPTYTRGWLNELHCVQYSSDAHTSAFAHRCCKEHSREAAIWRKRQIVIYVKTALEVGPYEQHDRTNVHN</sequence>
<keyword evidence="1" id="KW-1133">Transmembrane helix</keyword>
<protein>
    <submittedName>
        <fullName evidence="2">Uncharacterized protein</fullName>
    </submittedName>
</protein>
<keyword evidence="1" id="KW-0472">Membrane</keyword>
<name>A0A6B0UXK0_IXORI</name>
<accession>A0A6B0UXK0</accession>
<organism evidence="2">
    <name type="scientific">Ixodes ricinus</name>
    <name type="common">Common tick</name>
    <name type="synonym">Acarus ricinus</name>
    <dbReference type="NCBI Taxonomy" id="34613"/>
    <lineage>
        <taxon>Eukaryota</taxon>
        <taxon>Metazoa</taxon>
        <taxon>Ecdysozoa</taxon>
        <taxon>Arthropoda</taxon>
        <taxon>Chelicerata</taxon>
        <taxon>Arachnida</taxon>
        <taxon>Acari</taxon>
        <taxon>Parasitiformes</taxon>
        <taxon>Ixodida</taxon>
        <taxon>Ixodoidea</taxon>
        <taxon>Ixodidae</taxon>
        <taxon>Ixodinae</taxon>
        <taxon>Ixodes</taxon>
    </lineage>
</organism>
<evidence type="ECO:0000313" key="2">
    <source>
        <dbReference type="EMBL" id="MXU94251.1"/>
    </source>
</evidence>
<feature type="transmembrane region" description="Helical" evidence="1">
    <location>
        <begin position="6"/>
        <end position="27"/>
    </location>
</feature>
<proteinExistence type="predicted"/>
<dbReference type="AlphaFoldDB" id="A0A6B0UXK0"/>